<name>A0ABY7VZC3_9BACT</name>
<accession>A0ABY7VZC3</accession>
<organism evidence="1 2">
    <name type="scientific">Lentisphaera profundi</name>
    <dbReference type="NCBI Taxonomy" id="1658616"/>
    <lineage>
        <taxon>Bacteria</taxon>
        <taxon>Pseudomonadati</taxon>
        <taxon>Lentisphaerota</taxon>
        <taxon>Lentisphaeria</taxon>
        <taxon>Lentisphaerales</taxon>
        <taxon>Lentisphaeraceae</taxon>
        <taxon>Lentisphaera</taxon>
    </lineage>
</organism>
<evidence type="ECO:0000313" key="1">
    <source>
        <dbReference type="EMBL" id="WDE98560.1"/>
    </source>
</evidence>
<evidence type="ECO:0000313" key="2">
    <source>
        <dbReference type="Proteomes" id="UP001214250"/>
    </source>
</evidence>
<proteinExistence type="predicted"/>
<dbReference type="EMBL" id="CP117812">
    <property type="protein sequence ID" value="WDE98560.1"/>
    <property type="molecule type" value="Genomic_DNA"/>
</dbReference>
<protein>
    <submittedName>
        <fullName evidence="1">Uncharacterized protein</fullName>
    </submittedName>
</protein>
<reference evidence="1 2" key="1">
    <citation type="submission" date="2023-02" db="EMBL/GenBank/DDBJ databases">
        <title>Genome sequence of Lentisphaera profundi SAORIC-696.</title>
        <authorList>
            <person name="Kim e."/>
            <person name="Cho J.-C."/>
            <person name="Choi A."/>
            <person name="Kang I."/>
        </authorList>
    </citation>
    <scope>NUCLEOTIDE SEQUENCE [LARGE SCALE GENOMIC DNA]</scope>
    <source>
        <strain evidence="1 2">SAORIC-696</strain>
    </source>
</reference>
<gene>
    <name evidence="1" type="ORF">PQO03_11990</name>
</gene>
<dbReference type="RefSeq" id="WP_274153431.1">
    <property type="nucleotide sequence ID" value="NZ_CP117812.1"/>
</dbReference>
<dbReference type="Proteomes" id="UP001214250">
    <property type="component" value="Chromosome 2"/>
</dbReference>
<sequence>MPVQLNSVYHIARRFVLDKWGGTEAVVYNYCSELNKRGITNQVFTTNIFVIQQMRI</sequence>
<keyword evidence="2" id="KW-1185">Reference proteome</keyword>